<dbReference type="InParanoid" id="F0YI28"/>
<dbReference type="KEGG" id="aaf:AURANDRAFT_72281"/>
<proteinExistence type="predicted"/>
<protein>
    <submittedName>
        <fullName evidence="2">Uncharacterized protein</fullName>
    </submittedName>
</protein>
<keyword evidence="3" id="KW-1185">Reference proteome</keyword>
<dbReference type="Proteomes" id="UP000002729">
    <property type="component" value="Unassembled WGS sequence"/>
</dbReference>
<reference evidence="2 3" key="1">
    <citation type="journal article" date="2011" name="Proc. Natl. Acad. Sci. U.S.A.">
        <title>Niche of harmful alga Aureococcus anophagefferens revealed through ecogenomics.</title>
        <authorList>
            <person name="Gobler C.J."/>
            <person name="Berry D.L."/>
            <person name="Dyhrman S.T."/>
            <person name="Wilhelm S.W."/>
            <person name="Salamov A."/>
            <person name="Lobanov A.V."/>
            <person name="Zhang Y."/>
            <person name="Collier J.L."/>
            <person name="Wurch L.L."/>
            <person name="Kustka A.B."/>
            <person name="Dill B.D."/>
            <person name="Shah M."/>
            <person name="VerBerkmoes N.C."/>
            <person name="Kuo A."/>
            <person name="Terry A."/>
            <person name="Pangilinan J."/>
            <person name="Lindquist E.A."/>
            <person name="Lucas S."/>
            <person name="Paulsen I.T."/>
            <person name="Hattenrath-Lehmann T.K."/>
            <person name="Talmage S.C."/>
            <person name="Walker E.A."/>
            <person name="Koch F."/>
            <person name="Burson A.M."/>
            <person name="Marcoval M.A."/>
            <person name="Tang Y.Z."/>
            <person name="Lecleir G.R."/>
            <person name="Coyne K.J."/>
            <person name="Berg G.M."/>
            <person name="Bertrand E.M."/>
            <person name="Saito M.A."/>
            <person name="Gladyshev V.N."/>
            <person name="Grigoriev I.V."/>
        </authorList>
    </citation>
    <scope>NUCLEOTIDE SEQUENCE [LARGE SCALE GENOMIC DNA]</scope>
    <source>
        <strain evidence="3">CCMP 1984</strain>
    </source>
</reference>
<sequence>MVSNGIQGLGLSDDLLKHYKKEIGEMALGILDGEPYDSPIQEGILLTCMVEMLPYVDSDKSEFSDEVFEGFLRDPADEINEEERGEEPPKGESERHILLQLQQSMGQVVGQLKELQSSVKEISRRVQRHDAILNSRATDSRVMDLSFLKGDQLRSEVESFRDLITLDRTIQGTT</sequence>
<name>F0YI28_AURAN</name>
<organism evidence="3">
    <name type="scientific">Aureococcus anophagefferens</name>
    <name type="common">Harmful bloom alga</name>
    <dbReference type="NCBI Taxonomy" id="44056"/>
    <lineage>
        <taxon>Eukaryota</taxon>
        <taxon>Sar</taxon>
        <taxon>Stramenopiles</taxon>
        <taxon>Ochrophyta</taxon>
        <taxon>Pelagophyceae</taxon>
        <taxon>Pelagomonadales</taxon>
        <taxon>Pelagomonadaceae</taxon>
        <taxon>Aureococcus</taxon>
    </lineage>
</organism>
<dbReference type="GeneID" id="20228634"/>
<evidence type="ECO:0000256" key="1">
    <source>
        <dbReference type="SAM" id="MobiDB-lite"/>
    </source>
</evidence>
<gene>
    <name evidence="2" type="ORF">AURANDRAFT_72281</name>
</gene>
<accession>F0YI28</accession>
<dbReference type="RefSeq" id="XP_009040141.1">
    <property type="nucleotide sequence ID" value="XM_009041893.1"/>
</dbReference>
<evidence type="ECO:0000313" key="3">
    <source>
        <dbReference type="Proteomes" id="UP000002729"/>
    </source>
</evidence>
<dbReference type="EMBL" id="GL833143">
    <property type="protein sequence ID" value="EGB05240.1"/>
    <property type="molecule type" value="Genomic_DNA"/>
</dbReference>
<evidence type="ECO:0000313" key="2">
    <source>
        <dbReference type="EMBL" id="EGB05240.1"/>
    </source>
</evidence>
<feature type="region of interest" description="Disordered" evidence="1">
    <location>
        <begin position="74"/>
        <end position="93"/>
    </location>
</feature>
<dbReference type="AlphaFoldDB" id="F0YI28"/>